<gene>
    <name evidence="6" type="ORF">N7U66_01650</name>
</gene>
<dbReference type="GO" id="GO:0004609">
    <property type="term" value="F:phosphatidylserine decarboxylase activity"/>
    <property type="evidence" value="ECO:0007669"/>
    <property type="project" value="InterPro"/>
</dbReference>
<keyword evidence="7" id="KW-1185">Reference proteome</keyword>
<dbReference type="RefSeq" id="WP_267677043.1">
    <property type="nucleotide sequence ID" value="NZ_CP113088.1"/>
</dbReference>
<feature type="region of interest" description="Disordered" evidence="5">
    <location>
        <begin position="303"/>
        <end position="322"/>
    </location>
</feature>
<reference evidence="6" key="1">
    <citation type="submission" date="2022-11" db="EMBL/GenBank/DDBJ databases">
        <title>Lacinutrix neustonica HL-RS19T sp. nov., isolated from the surface microlayer sample of brackish Lake Shihwa.</title>
        <authorList>
            <person name="Choi J.Y."/>
            <person name="Hwang C.Y."/>
        </authorList>
    </citation>
    <scope>NUCLEOTIDE SEQUENCE</scope>
    <source>
        <strain evidence="6">HL-RS19</strain>
    </source>
</reference>
<evidence type="ECO:0000256" key="3">
    <source>
        <dbReference type="ARBA" id="ARBA00023239"/>
    </source>
</evidence>
<keyword evidence="4" id="KW-0670">Pyruvate</keyword>
<keyword evidence="1" id="KW-0210">Decarboxylase</keyword>
<keyword evidence="2" id="KW-0865">Zymogen</keyword>
<dbReference type="GO" id="GO:0008654">
    <property type="term" value="P:phospholipid biosynthetic process"/>
    <property type="evidence" value="ECO:0007669"/>
    <property type="project" value="InterPro"/>
</dbReference>
<accession>A0A9E8MWR2</accession>
<dbReference type="KEGG" id="lnu:N7U66_01650"/>
<protein>
    <submittedName>
        <fullName evidence="6">Phosphatidylserine decarboxylase</fullName>
    </submittedName>
</protein>
<evidence type="ECO:0000256" key="4">
    <source>
        <dbReference type="ARBA" id="ARBA00023317"/>
    </source>
</evidence>
<proteinExistence type="predicted"/>
<evidence type="ECO:0000256" key="5">
    <source>
        <dbReference type="SAM" id="MobiDB-lite"/>
    </source>
</evidence>
<evidence type="ECO:0000256" key="2">
    <source>
        <dbReference type="ARBA" id="ARBA00023145"/>
    </source>
</evidence>
<organism evidence="6 7">
    <name type="scientific">Lacinutrix neustonica</name>
    <dbReference type="NCBI Taxonomy" id="2980107"/>
    <lineage>
        <taxon>Bacteria</taxon>
        <taxon>Pseudomonadati</taxon>
        <taxon>Bacteroidota</taxon>
        <taxon>Flavobacteriia</taxon>
        <taxon>Flavobacteriales</taxon>
        <taxon>Flavobacteriaceae</taxon>
        <taxon>Lacinutrix</taxon>
    </lineage>
</organism>
<dbReference type="EMBL" id="CP113088">
    <property type="protein sequence ID" value="WAC02446.1"/>
    <property type="molecule type" value="Genomic_DNA"/>
</dbReference>
<name>A0A9E8MWR2_9FLAO</name>
<evidence type="ECO:0000256" key="1">
    <source>
        <dbReference type="ARBA" id="ARBA00022793"/>
    </source>
</evidence>
<dbReference type="Pfam" id="PF02666">
    <property type="entry name" value="PS_Dcarbxylase"/>
    <property type="match status" value="1"/>
</dbReference>
<dbReference type="PANTHER" id="PTHR10067:SF13">
    <property type="entry name" value="PHOSPHATIDYLSERINE DECARBOXYLASE"/>
    <property type="match status" value="1"/>
</dbReference>
<dbReference type="AlphaFoldDB" id="A0A9E8MWR2"/>
<evidence type="ECO:0000313" key="7">
    <source>
        <dbReference type="Proteomes" id="UP001164705"/>
    </source>
</evidence>
<keyword evidence="3" id="KW-0456">Lyase</keyword>
<sequence>MKTTTFKSTSDAIAYIKDWLDNDPGLSELLVESINKAESQANGKLNTDLYKVLEWPTTVDEWISYITTFSRWIPHQTDLKGWRDADKGYAQEVYDHLCHFYFLIDQGVGKKGDIIVQNIDGFKEWLVDYANLWGDFLNTTESFNDDIWKSFKEYAPYYRIDDSLVNGKPNSPSGWLTFNQFFARELNPGLRPIDAPTDNTVITAPADCTFRKMYNIDENSNILDDDSKKTTSVLKKTHVIGNVADLLKGSPHASKFANGTFVHYFLGPYSYHRFHAPVSGMVDECRAVSGLTYLEVNIDPKTNQFSAPDDSNSPKPPNSGYQFTQARGILTIDTTQSKEGNMGIVAVVPVGMCQVSGVHMSATKGRNIAKGEEFGYFLFGGSDIILLFQEGNAPGIDGTNSYRYYGTSISGCPNSPK</sequence>
<dbReference type="PANTHER" id="PTHR10067">
    <property type="entry name" value="PHOSPHATIDYLSERINE DECARBOXYLASE"/>
    <property type="match status" value="1"/>
</dbReference>
<dbReference type="InterPro" id="IPR003817">
    <property type="entry name" value="PS_Dcarbxylase"/>
</dbReference>
<dbReference type="Proteomes" id="UP001164705">
    <property type="component" value="Chromosome"/>
</dbReference>
<evidence type="ECO:0000313" key="6">
    <source>
        <dbReference type="EMBL" id="WAC02446.1"/>
    </source>
</evidence>